<accession>X6PD49</accession>
<keyword evidence="3" id="KW-1185">Reference proteome</keyword>
<dbReference type="Proteomes" id="UP000023152">
    <property type="component" value="Unassembled WGS sequence"/>
</dbReference>
<dbReference type="AlphaFoldDB" id="X6PD49"/>
<keyword evidence="1" id="KW-0472">Membrane</keyword>
<evidence type="ECO:0000313" key="3">
    <source>
        <dbReference type="Proteomes" id="UP000023152"/>
    </source>
</evidence>
<dbReference type="EMBL" id="ASPP01000716">
    <property type="protein sequence ID" value="ETO36390.1"/>
    <property type="molecule type" value="Genomic_DNA"/>
</dbReference>
<keyword evidence="1" id="KW-1133">Transmembrane helix</keyword>
<name>X6PD49_RETFI</name>
<gene>
    <name evidence="2" type="ORF">RFI_00673</name>
</gene>
<keyword evidence="1" id="KW-0812">Transmembrane</keyword>
<organism evidence="2 3">
    <name type="scientific">Reticulomyxa filosa</name>
    <dbReference type="NCBI Taxonomy" id="46433"/>
    <lineage>
        <taxon>Eukaryota</taxon>
        <taxon>Sar</taxon>
        <taxon>Rhizaria</taxon>
        <taxon>Retaria</taxon>
        <taxon>Foraminifera</taxon>
        <taxon>Monothalamids</taxon>
        <taxon>Reticulomyxidae</taxon>
        <taxon>Reticulomyxa</taxon>
    </lineage>
</organism>
<evidence type="ECO:0000256" key="1">
    <source>
        <dbReference type="SAM" id="Phobius"/>
    </source>
</evidence>
<feature type="transmembrane region" description="Helical" evidence="1">
    <location>
        <begin position="44"/>
        <end position="64"/>
    </location>
</feature>
<feature type="transmembrane region" description="Helical" evidence="1">
    <location>
        <begin position="14"/>
        <end position="37"/>
    </location>
</feature>
<comment type="caution">
    <text evidence="2">The sequence shown here is derived from an EMBL/GenBank/DDBJ whole genome shotgun (WGS) entry which is preliminary data.</text>
</comment>
<sequence length="158" mass="18410">MKTDLPLDKWWKRYFVISHNLGIFKLLKWSAIGYFVYRYKLMKWDFVAVAVVVLLCFGFVLGYIEHLVPFITSGTVGTFSALVSSKFLKTFVMDYRSDLCSLNMTDSLKVVLNGLFTNTAITDFLEFFLWNVKAVCILEQIGHFNIFVLFFIKERVII</sequence>
<protein>
    <submittedName>
        <fullName evidence="2">Uncharacterized protein</fullName>
    </submittedName>
</protein>
<proteinExistence type="predicted"/>
<evidence type="ECO:0000313" key="2">
    <source>
        <dbReference type="EMBL" id="ETO36390.1"/>
    </source>
</evidence>
<reference evidence="2 3" key="1">
    <citation type="journal article" date="2013" name="Curr. Biol.">
        <title>The Genome of the Foraminiferan Reticulomyxa filosa.</title>
        <authorList>
            <person name="Glockner G."/>
            <person name="Hulsmann N."/>
            <person name="Schleicher M."/>
            <person name="Noegel A.A."/>
            <person name="Eichinger L."/>
            <person name="Gallinger C."/>
            <person name="Pawlowski J."/>
            <person name="Sierra R."/>
            <person name="Euteneuer U."/>
            <person name="Pillet L."/>
            <person name="Moustafa A."/>
            <person name="Platzer M."/>
            <person name="Groth M."/>
            <person name="Szafranski K."/>
            <person name="Schliwa M."/>
        </authorList>
    </citation>
    <scope>NUCLEOTIDE SEQUENCE [LARGE SCALE GENOMIC DNA]</scope>
</reference>